<dbReference type="PANTHER" id="PTHR33164:SF43">
    <property type="entry name" value="HTH-TYPE TRANSCRIPTIONAL REPRESSOR YETL"/>
    <property type="match status" value="1"/>
</dbReference>
<dbReference type="InterPro" id="IPR023187">
    <property type="entry name" value="Tscrpt_reg_MarR-type_CS"/>
</dbReference>
<keyword evidence="2" id="KW-0238">DNA-binding</keyword>
<dbReference type="PROSITE" id="PS50995">
    <property type="entry name" value="HTH_MARR_2"/>
    <property type="match status" value="1"/>
</dbReference>
<keyword evidence="3" id="KW-0804">Transcription</keyword>
<proteinExistence type="predicted"/>
<dbReference type="Proteomes" id="UP001363460">
    <property type="component" value="Chromosome"/>
</dbReference>
<evidence type="ECO:0000313" key="6">
    <source>
        <dbReference type="Proteomes" id="UP001363460"/>
    </source>
</evidence>
<name>A0ABZ2IFN6_9CAUL</name>
<accession>A0ABZ2IFN6</accession>
<evidence type="ECO:0000259" key="4">
    <source>
        <dbReference type="PROSITE" id="PS50995"/>
    </source>
</evidence>
<reference evidence="5 6" key="1">
    <citation type="submission" date="2024-02" db="EMBL/GenBank/DDBJ databases">
        <title>Distribution and functional of Brevundimonas-related endobacteria within Verticillium dahliae.</title>
        <authorList>
            <person name="Zeng H."/>
        </authorList>
    </citation>
    <scope>NUCLEOTIDE SEQUENCE [LARGE SCALE GENOMIC DNA]</scope>
    <source>
        <strain evidence="5 6">TRM 44200</strain>
    </source>
</reference>
<evidence type="ECO:0000313" key="5">
    <source>
        <dbReference type="EMBL" id="WWT54143.1"/>
    </source>
</evidence>
<sequence>MSHPSTELTQADFESLARFRFTIRRYLAFAEQGAKAAGLTSQQHQALLAIKAQSFTSEMTVGDLANRLLLRPHSTAELVNRLVAADLITRDIAVHDRRKVHVRLTARGETVLATLSARNLRELQTVTPAFEALLLQLSDLVEDFVGPNDCDTGA</sequence>
<dbReference type="EMBL" id="CP146369">
    <property type="protein sequence ID" value="WWT54143.1"/>
    <property type="molecule type" value="Genomic_DNA"/>
</dbReference>
<protein>
    <submittedName>
        <fullName evidence="5">MarR family winged helix-turn-helix transcriptional regulator</fullName>
    </submittedName>
</protein>
<dbReference type="RefSeq" id="WP_338576206.1">
    <property type="nucleotide sequence ID" value="NZ_CP146369.1"/>
</dbReference>
<dbReference type="SMART" id="SM00347">
    <property type="entry name" value="HTH_MARR"/>
    <property type="match status" value="1"/>
</dbReference>
<dbReference type="InterPro" id="IPR000835">
    <property type="entry name" value="HTH_MarR-typ"/>
</dbReference>
<organism evidence="5 6">
    <name type="scientific">Brevundimonas olei</name>
    <dbReference type="NCBI Taxonomy" id="657642"/>
    <lineage>
        <taxon>Bacteria</taxon>
        <taxon>Pseudomonadati</taxon>
        <taxon>Pseudomonadota</taxon>
        <taxon>Alphaproteobacteria</taxon>
        <taxon>Caulobacterales</taxon>
        <taxon>Caulobacteraceae</taxon>
        <taxon>Brevundimonas</taxon>
    </lineage>
</organism>
<feature type="domain" description="HTH marR-type" evidence="4">
    <location>
        <begin position="5"/>
        <end position="143"/>
    </location>
</feature>
<dbReference type="PANTHER" id="PTHR33164">
    <property type="entry name" value="TRANSCRIPTIONAL REGULATOR, MARR FAMILY"/>
    <property type="match status" value="1"/>
</dbReference>
<gene>
    <name evidence="5" type="ORF">V8J38_12920</name>
</gene>
<dbReference type="InterPro" id="IPR039422">
    <property type="entry name" value="MarR/SlyA-like"/>
</dbReference>
<dbReference type="SUPFAM" id="SSF46785">
    <property type="entry name" value="Winged helix' DNA-binding domain"/>
    <property type="match status" value="1"/>
</dbReference>
<evidence type="ECO:0000256" key="2">
    <source>
        <dbReference type="ARBA" id="ARBA00023125"/>
    </source>
</evidence>
<evidence type="ECO:0000256" key="1">
    <source>
        <dbReference type="ARBA" id="ARBA00023015"/>
    </source>
</evidence>
<dbReference type="Pfam" id="PF12802">
    <property type="entry name" value="MarR_2"/>
    <property type="match status" value="1"/>
</dbReference>
<evidence type="ECO:0000256" key="3">
    <source>
        <dbReference type="ARBA" id="ARBA00023163"/>
    </source>
</evidence>
<keyword evidence="6" id="KW-1185">Reference proteome</keyword>
<dbReference type="PROSITE" id="PS01117">
    <property type="entry name" value="HTH_MARR_1"/>
    <property type="match status" value="1"/>
</dbReference>
<dbReference type="Gene3D" id="1.10.10.10">
    <property type="entry name" value="Winged helix-like DNA-binding domain superfamily/Winged helix DNA-binding domain"/>
    <property type="match status" value="1"/>
</dbReference>
<dbReference type="InterPro" id="IPR036388">
    <property type="entry name" value="WH-like_DNA-bd_sf"/>
</dbReference>
<dbReference type="InterPro" id="IPR036390">
    <property type="entry name" value="WH_DNA-bd_sf"/>
</dbReference>
<keyword evidence="1" id="KW-0805">Transcription regulation</keyword>